<organism evidence="8 9">
    <name type="scientific">Roseibium sediminicola</name>
    <dbReference type="NCBI Taxonomy" id="2933272"/>
    <lineage>
        <taxon>Bacteria</taxon>
        <taxon>Pseudomonadati</taxon>
        <taxon>Pseudomonadota</taxon>
        <taxon>Alphaproteobacteria</taxon>
        <taxon>Hyphomicrobiales</taxon>
        <taxon>Stappiaceae</taxon>
        <taxon>Roseibium</taxon>
    </lineage>
</organism>
<keyword evidence="2" id="KW-0001">2Fe-2S</keyword>
<comment type="caution">
    <text evidence="8">The sequence shown here is derived from an EMBL/GenBank/DDBJ whole genome shotgun (WGS) entry which is preliminary data.</text>
</comment>
<dbReference type="Gene3D" id="3.10.20.30">
    <property type="match status" value="1"/>
</dbReference>
<evidence type="ECO:0000313" key="9">
    <source>
        <dbReference type="Proteomes" id="UP001431221"/>
    </source>
</evidence>
<evidence type="ECO:0000256" key="6">
    <source>
        <dbReference type="ARBA" id="ARBA00034078"/>
    </source>
</evidence>
<evidence type="ECO:0000259" key="7">
    <source>
        <dbReference type="PROSITE" id="PS51085"/>
    </source>
</evidence>
<dbReference type="InterPro" id="IPR018298">
    <property type="entry name" value="Adrenodoxin_Fe-S_BS"/>
</dbReference>
<evidence type="ECO:0000256" key="1">
    <source>
        <dbReference type="ARBA" id="ARBA00010914"/>
    </source>
</evidence>
<evidence type="ECO:0000256" key="4">
    <source>
        <dbReference type="ARBA" id="ARBA00023004"/>
    </source>
</evidence>
<dbReference type="EMBL" id="JALNMJ010000028">
    <property type="protein sequence ID" value="MCK7615599.1"/>
    <property type="molecule type" value="Genomic_DNA"/>
</dbReference>
<gene>
    <name evidence="8" type="ORF">M0H32_25805</name>
</gene>
<keyword evidence="9" id="KW-1185">Reference proteome</keyword>
<keyword evidence="5" id="KW-0411">Iron-sulfur</keyword>
<evidence type="ECO:0000313" key="8">
    <source>
        <dbReference type="EMBL" id="MCK7615599.1"/>
    </source>
</evidence>
<protein>
    <submittedName>
        <fullName evidence="8">2Fe-2S iron-sulfur cluster-binding protein</fullName>
    </submittedName>
</protein>
<comment type="cofactor">
    <cofactor evidence="6">
        <name>[2Fe-2S] cluster</name>
        <dbReference type="ChEBI" id="CHEBI:190135"/>
    </cofactor>
</comment>
<dbReference type="InterPro" id="IPR036010">
    <property type="entry name" value="2Fe-2S_ferredoxin-like_sf"/>
</dbReference>
<dbReference type="PRINTS" id="PR00355">
    <property type="entry name" value="ADRENODOXIN"/>
</dbReference>
<dbReference type="CDD" id="cd00207">
    <property type="entry name" value="fer2"/>
    <property type="match status" value="1"/>
</dbReference>
<dbReference type="Pfam" id="PF00111">
    <property type="entry name" value="Fer2"/>
    <property type="match status" value="1"/>
</dbReference>
<dbReference type="InterPro" id="IPR001055">
    <property type="entry name" value="Adrenodoxin-like"/>
</dbReference>
<evidence type="ECO:0000256" key="5">
    <source>
        <dbReference type="ARBA" id="ARBA00023014"/>
    </source>
</evidence>
<dbReference type="SUPFAM" id="SSF54292">
    <property type="entry name" value="2Fe-2S ferredoxin-like"/>
    <property type="match status" value="1"/>
</dbReference>
<dbReference type="Proteomes" id="UP001431221">
    <property type="component" value="Unassembled WGS sequence"/>
</dbReference>
<dbReference type="PROSITE" id="PS51085">
    <property type="entry name" value="2FE2S_FER_2"/>
    <property type="match status" value="1"/>
</dbReference>
<reference evidence="8" key="1">
    <citation type="submission" date="2022-04" db="EMBL/GenBank/DDBJ databases">
        <title>Roseibium sp. CAU 1639 isolated from mud.</title>
        <authorList>
            <person name="Kim W."/>
        </authorList>
    </citation>
    <scope>NUCLEOTIDE SEQUENCE</scope>
    <source>
        <strain evidence="8">CAU 1639</strain>
    </source>
</reference>
<dbReference type="PROSITE" id="PS00814">
    <property type="entry name" value="ADX"/>
    <property type="match status" value="1"/>
</dbReference>
<sequence length="107" mass="11285">MVQITFIQPDGGQTTLDAAEGASVMETAVNNGIDGIFAECGGAMMCATCHCYVDEAWAGKTGARVDGEEDMLECAAAELRETSRLSCQLKLSSELDGLVVHLPEEQA</sequence>
<feature type="domain" description="2Fe-2S ferredoxin-type" evidence="7">
    <location>
        <begin position="2"/>
        <end position="106"/>
    </location>
</feature>
<evidence type="ECO:0000256" key="3">
    <source>
        <dbReference type="ARBA" id="ARBA00022723"/>
    </source>
</evidence>
<dbReference type="InterPro" id="IPR012675">
    <property type="entry name" value="Beta-grasp_dom_sf"/>
</dbReference>
<dbReference type="InterPro" id="IPR001041">
    <property type="entry name" value="2Fe-2S_ferredoxin-type"/>
</dbReference>
<name>A0ABT0H1Q0_9HYPH</name>
<dbReference type="PANTHER" id="PTHR23426">
    <property type="entry name" value="FERREDOXIN/ADRENODOXIN"/>
    <property type="match status" value="1"/>
</dbReference>
<keyword evidence="4" id="KW-0408">Iron</keyword>
<comment type="similarity">
    <text evidence="1">Belongs to the adrenodoxin/putidaredoxin family.</text>
</comment>
<keyword evidence="3" id="KW-0479">Metal-binding</keyword>
<dbReference type="PANTHER" id="PTHR23426:SF65">
    <property type="entry name" value="FERREDOXIN-2, MITOCHONDRIAL"/>
    <property type="match status" value="1"/>
</dbReference>
<accession>A0ABT0H1Q0</accession>
<proteinExistence type="inferred from homology"/>
<evidence type="ECO:0000256" key="2">
    <source>
        <dbReference type="ARBA" id="ARBA00022714"/>
    </source>
</evidence>
<dbReference type="RefSeq" id="WP_248159317.1">
    <property type="nucleotide sequence ID" value="NZ_JALNMJ010000028.1"/>
</dbReference>